<dbReference type="InterPro" id="IPR007345">
    <property type="entry name" value="Polysacch_pyruvyl_Trfase"/>
</dbReference>
<keyword evidence="2" id="KW-0808">Transferase</keyword>
<dbReference type="PANTHER" id="PTHR36836">
    <property type="entry name" value="COLANIC ACID BIOSYNTHESIS PROTEIN WCAK"/>
    <property type="match status" value="1"/>
</dbReference>
<name>A0AAJ8LSP8_9BACI</name>
<sequence length="352" mass="39146">MKIVLSGYYGFDNAGDEAILRSIIELIRKEEKETAIFVLSNNPQQTEERFGVNAVNRWNVKELFAVLRGADRLISGGGSLFQDSTGLGSVVYYSAVIWAAKVMRVPVSVFAQGIGPLLMKKSRFLTAKSIKQADKISVRDEASRKLLREIGVKKKVTLVPDPVLSLENDYSTASAEASYISVSIRDWKDGKDHLQKVAETLDMLMEAGEKIILVPMHGEEDAKAAAQVISYMDASEYDGAAIFEYEASFEEKMQVIAESKFLIGMRLHALVFAAVSSVPFAAVSYDPKIDAFALLCGQEPACHIEDSSWTANDLYNKINYTFQTKNEFLKTMDAYVQRSKEELRRAAAEAFK</sequence>
<gene>
    <name evidence="2" type="primary">csaB</name>
    <name evidence="2" type="ORF">FTX54_014265</name>
</gene>
<dbReference type="GO" id="GO:0016740">
    <property type="term" value="F:transferase activity"/>
    <property type="evidence" value="ECO:0007669"/>
    <property type="project" value="UniProtKB-KW"/>
</dbReference>
<evidence type="ECO:0000313" key="2">
    <source>
        <dbReference type="EMBL" id="WWD79546.1"/>
    </source>
</evidence>
<feature type="domain" description="Polysaccharide pyruvyl transferase" evidence="1">
    <location>
        <begin position="13"/>
        <end position="287"/>
    </location>
</feature>
<accession>A0AAJ8LSP8</accession>
<protein>
    <submittedName>
        <fullName evidence="2">Polysaccharide pyruvyl transferase CsaB</fullName>
    </submittedName>
</protein>
<keyword evidence="3" id="KW-1185">Reference proteome</keyword>
<organism evidence="2 3">
    <name type="scientific">Alkalicoccus halolimnae</name>
    <dbReference type="NCBI Taxonomy" id="1667239"/>
    <lineage>
        <taxon>Bacteria</taxon>
        <taxon>Bacillati</taxon>
        <taxon>Bacillota</taxon>
        <taxon>Bacilli</taxon>
        <taxon>Bacillales</taxon>
        <taxon>Bacillaceae</taxon>
        <taxon>Alkalicoccus</taxon>
    </lineage>
</organism>
<dbReference type="KEGG" id="ahal:FTX54_014265"/>
<evidence type="ECO:0000313" key="3">
    <source>
        <dbReference type="Proteomes" id="UP000321816"/>
    </source>
</evidence>
<evidence type="ECO:0000259" key="1">
    <source>
        <dbReference type="Pfam" id="PF04230"/>
    </source>
</evidence>
<dbReference type="Proteomes" id="UP000321816">
    <property type="component" value="Chromosome"/>
</dbReference>
<dbReference type="PANTHER" id="PTHR36836:SF1">
    <property type="entry name" value="COLANIC ACID BIOSYNTHESIS PROTEIN WCAK"/>
    <property type="match status" value="1"/>
</dbReference>
<dbReference type="RefSeq" id="WP_187254547.1">
    <property type="nucleotide sequence ID" value="NZ_CP144914.1"/>
</dbReference>
<dbReference type="EMBL" id="CP144914">
    <property type="protein sequence ID" value="WWD79546.1"/>
    <property type="molecule type" value="Genomic_DNA"/>
</dbReference>
<dbReference type="NCBIfam" id="TIGR03609">
    <property type="entry name" value="S_layer_CsaB"/>
    <property type="match status" value="1"/>
</dbReference>
<dbReference type="InterPro" id="IPR019896">
    <property type="entry name" value="Polysacch_pyruvyl_Trfase_CsaB"/>
</dbReference>
<dbReference type="AlphaFoldDB" id="A0AAJ8LSP8"/>
<reference evidence="2 3" key="1">
    <citation type="submission" date="2024-01" db="EMBL/GenBank/DDBJ databases">
        <title>Complete Genome Sequence of Alkalicoccus halolimnae BZ-SZ-XJ29T, a Moderately Halophilic Bacterium Isolated from a Salt Lake.</title>
        <authorList>
            <person name="Zhao B."/>
        </authorList>
    </citation>
    <scope>NUCLEOTIDE SEQUENCE [LARGE SCALE GENOMIC DNA]</scope>
    <source>
        <strain evidence="2 3">BZ-SZ-XJ29</strain>
    </source>
</reference>
<proteinExistence type="predicted"/>
<dbReference type="Pfam" id="PF04230">
    <property type="entry name" value="PS_pyruv_trans"/>
    <property type="match status" value="1"/>
</dbReference>